<protein>
    <submittedName>
        <fullName evidence="2">Uncharacterized protein</fullName>
    </submittedName>
</protein>
<proteinExistence type="predicted"/>
<feature type="compositionally biased region" description="Basic and acidic residues" evidence="1">
    <location>
        <begin position="1"/>
        <end position="11"/>
    </location>
</feature>
<feature type="compositionally biased region" description="Basic residues" evidence="1">
    <location>
        <begin position="12"/>
        <end position="21"/>
    </location>
</feature>
<name>A0A0A9FWG7_ARUDO</name>
<accession>A0A0A9FWG7</accession>
<feature type="region of interest" description="Disordered" evidence="1">
    <location>
        <begin position="1"/>
        <end position="21"/>
    </location>
</feature>
<dbReference type="EMBL" id="GBRH01183265">
    <property type="protein sequence ID" value="JAE14631.1"/>
    <property type="molecule type" value="Transcribed_RNA"/>
</dbReference>
<evidence type="ECO:0000313" key="2">
    <source>
        <dbReference type="EMBL" id="JAE14631.1"/>
    </source>
</evidence>
<dbReference type="AlphaFoldDB" id="A0A0A9FWG7"/>
<organism evidence="2">
    <name type="scientific">Arundo donax</name>
    <name type="common">Giant reed</name>
    <name type="synonym">Donax arundinaceus</name>
    <dbReference type="NCBI Taxonomy" id="35708"/>
    <lineage>
        <taxon>Eukaryota</taxon>
        <taxon>Viridiplantae</taxon>
        <taxon>Streptophyta</taxon>
        <taxon>Embryophyta</taxon>
        <taxon>Tracheophyta</taxon>
        <taxon>Spermatophyta</taxon>
        <taxon>Magnoliopsida</taxon>
        <taxon>Liliopsida</taxon>
        <taxon>Poales</taxon>
        <taxon>Poaceae</taxon>
        <taxon>PACMAD clade</taxon>
        <taxon>Arundinoideae</taxon>
        <taxon>Arundineae</taxon>
        <taxon>Arundo</taxon>
    </lineage>
</organism>
<reference evidence="2" key="2">
    <citation type="journal article" date="2015" name="Data Brief">
        <title>Shoot transcriptome of the giant reed, Arundo donax.</title>
        <authorList>
            <person name="Barrero R.A."/>
            <person name="Guerrero F.D."/>
            <person name="Moolhuijzen P."/>
            <person name="Goolsby J.A."/>
            <person name="Tidwell J."/>
            <person name="Bellgard S.E."/>
            <person name="Bellgard M.I."/>
        </authorList>
    </citation>
    <scope>NUCLEOTIDE SEQUENCE</scope>
    <source>
        <tissue evidence="2">Shoot tissue taken approximately 20 cm above the soil surface</tissue>
    </source>
</reference>
<evidence type="ECO:0000256" key="1">
    <source>
        <dbReference type="SAM" id="MobiDB-lite"/>
    </source>
</evidence>
<sequence length="21" mass="2834">MAMRASRLEVQRRRRRRHRRR</sequence>
<reference evidence="2" key="1">
    <citation type="submission" date="2014-09" db="EMBL/GenBank/DDBJ databases">
        <authorList>
            <person name="Magalhaes I.L.F."/>
            <person name="Oliveira U."/>
            <person name="Santos F.R."/>
            <person name="Vidigal T.H.D.A."/>
            <person name="Brescovit A.D."/>
            <person name="Santos A.J."/>
        </authorList>
    </citation>
    <scope>NUCLEOTIDE SEQUENCE</scope>
    <source>
        <tissue evidence="2">Shoot tissue taken approximately 20 cm above the soil surface</tissue>
    </source>
</reference>